<keyword evidence="4" id="KW-1185">Reference proteome</keyword>
<dbReference type="RefSeq" id="WP_126270963.1">
    <property type="nucleotide sequence ID" value="NZ_CP034463.1"/>
</dbReference>
<name>A0A3S9HX26_9ACTN</name>
<dbReference type="Pfam" id="PF04203">
    <property type="entry name" value="Sortase"/>
    <property type="match status" value="1"/>
</dbReference>
<reference evidence="3 4" key="1">
    <citation type="submission" date="2018-12" db="EMBL/GenBank/DDBJ databases">
        <authorList>
            <person name="Li K."/>
        </authorList>
    </citation>
    <scope>NUCLEOTIDE SEQUENCE [LARGE SCALE GENOMIC DNA]</scope>
    <source>
        <strain evidence="4">CR22</strain>
    </source>
</reference>
<dbReference type="Gene3D" id="2.40.260.10">
    <property type="entry name" value="Sortase"/>
    <property type="match status" value="1"/>
</dbReference>
<dbReference type="EMBL" id="CP034463">
    <property type="protein sequence ID" value="AZP16668.1"/>
    <property type="molecule type" value="Genomic_DNA"/>
</dbReference>
<dbReference type="InterPro" id="IPR023365">
    <property type="entry name" value="Sortase_dom-sf"/>
</dbReference>
<feature type="region of interest" description="Disordered" evidence="2">
    <location>
        <begin position="1"/>
        <end position="22"/>
    </location>
</feature>
<accession>A0A3S9HX26</accession>
<feature type="compositionally biased region" description="Low complexity" evidence="2">
    <location>
        <begin position="139"/>
        <end position="175"/>
    </location>
</feature>
<dbReference type="Proteomes" id="UP000280197">
    <property type="component" value="Chromosome"/>
</dbReference>
<dbReference type="SUPFAM" id="SSF63817">
    <property type="entry name" value="Sortase"/>
    <property type="match status" value="1"/>
</dbReference>
<organism evidence="3 4">
    <name type="scientific">Streptomyces aquilus</name>
    <dbReference type="NCBI Taxonomy" id="2548456"/>
    <lineage>
        <taxon>Bacteria</taxon>
        <taxon>Bacillati</taxon>
        <taxon>Actinomycetota</taxon>
        <taxon>Actinomycetes</taxon>
        <taxon>Kitasatosporales</taxon>
        <taxon>Streptomycetaceae</taxon>
        <taxon>Streptomyces</taxon>
    </lineage>
</organism>
<protein>
    <submittedName>
        <fullName evidence="3">Class F sortase</fullName>
    </submittedName>
</protein>
<dbReference type="KEGG" id="saqu:EJC51_11400"/>
<evidence type="ECO:0000256" key="2">
    <source>
        <dbReference type="SAM" id="MobiDB-lite"/>
    </source>
</evidence>
<evidence type="ECO:0000313" key="3">
    <source>
        <dbReference type="EMBL" id="AZP16668.1"/>
    </source>
</evidence>
<dbReference type="InterPro" id="IPR042001">
    <property type="entry name" value="Sortase_F"/>
</dbReference>
<evidence type="ECO:0000256" key="1">
    <source>
        <dbReference type="ARBA" id="ARBA00022801"/>
    </source>
</evidence>
<keyword evidence="1" id="KW-0378">Hydrolase</keyword>
<proteinExistence type="predicted"/>
<dbReference type="NCBIfam" id="NF033748">
    <property type="entry name" value="class_F_sortase"/>
    <property type="match status" value="1"/>
</dbReference>
<dbReference type="GO" id="GO:0016787">
    <property type="term" value="F:hydrolase activity"/>
    <property type="evidence" value="ECO:0007669"/>
    <property type="project" value="UniProtKB-KW"/>
</dbReference>
<dbReference type="AlphaFoldDB" id="A0A3S9HX26"/>
<feature type="compositionally biased region" description="Basic residues" evidence="2">
    <location>
        <begin position="1"/>
        <end position="17"/>
    </location>
</feature>
<dbReference type="CDD" id="cd05829">
    <property type="entry name" value="Sortase_F"/>
    <property type="match status" value="1"/>
</dbReference>
<gene>
    <name evidence="3" type="ORF">EJC51_11400</name>
</gene>
<dbReference type="InterPro" id="IPR005754">
    <property type="entry name" value="Sortase"/>
</dbReference>
<sequence length="358" mass="36234">MARSSPRRAPRRGHRPGPWRPTRAYRLARTAAVAGCLILAGVLWTHDEDPGGAAAPDETVAAAGRGAAGGAGAGGGPGAVSETGEAGAAGGPGAAGAPGVRGEVGAAPQELPARGTGLHLSPAASTAPGAPGAPGAGSAGPRSTASGAPSGGRPPAATGARRPGQPATTPGARRAPAPPARPGAPGVRPPRHRTTPALRPLPRSRATRILIPYLDVDAPVTDLRLDRHRRLGAPPGDDPNLVGWYRDGPAPGGQGTAVAVGHLDTDTGGAVFAGLSELKRGRLIEVRRADGRTAVYAVDALREFEKAHFPDREVYGARGRPELRLITCGGDYDRRKGYSGNLVVFAHLVATREAPARH</sequence>
<feature type="compositionally biased region" description="Gly residues" evidence="2">
    <location>
        <begin position="87"/>
        <end position="96"/>
    </location>
</feature>
<evidence type="ECO:0000313" key="4">
    <source>
        <dbReference type="Proteomes" id="UP000280197"/>
    </source>
</evidence>
<feature type="region of interest" description="Disordered" evidence="2">
    <location>
        <begin position="66"/>
        <end position="199"/>
    </location>
</feature>
<feature type="compositionally biased region" description="Low complexity" evidence="2">
    <location>
        <begin position="121"/>
        <end position="130"/>
    </location>
</feature>
<feature type="compositionally biased region" description="Low complexity" evidence="2">
    <location>
        <begin position="97"/>
        <end position="108"/>
    </location>
</feature>
<feature type="compositionally biased region" description="Gly residues" evidence="2">
    <location>
        <begin position="66"/>
        <end position="78"/>
    </location>
</feature>